<evidence type="ECO:0000313" key="2">
    <source>
        <dbReference type="EMBL" id="OSQ47602.1"/>
    </source>
</evidence>
<dbReference type="OrthoDB" id="9793083at2"/>
<evidence type="ECO:0000259" key="1">
    <source>
        <dbReference type="Pfam" id="PF00561"/>
    </source>
</evidence>
<dbReference type="GO" id="GO:0042952">
    <property type="term" value="P:beta-ketoadipate pathway"/>
    <property type="evidence" value="ECO:0007669"/>
    <property type="project" value="InterPro"/>
</dbReference>
<dbReference type="RefSeq" id="WP_085640078.1">
    <property type="nucleotide sequence ID" value="NZ_JFKC01000019.1"/>
</dbReference>
<comment type="caution">
    <text evidence="2">The sequence shown here is derived from an EMBL/GenBank/DDBJ whole genome shotgun (WGS) entry which is preliminary data.</text>
</comment>
<dbReference type="Proteomes" id="UP000193926">
    <property type="component" value="Unassembled WGS sequence"/>
</dbReference>
<name>A0A1X4NHZ3_9RHOB</name>
<sequence>MKTITSRGIALHVQTDGPESGPVVMFANSLGTDLRVWDLMLPYLPDGLRTVRFDKRGHGLSDCPEAPYDIAELVDDAEAVIDAHDLKDIVFVGLSIGGLIGQGLAARRPELLRGLVLMDTAAKIGSPEMWQERIDGLRAGGIESMAEAILDRWFAPEMRNDAARLAPWRNMLTRTPLEGYIGCCSAIAGADFTESTSGLTMPVMAMAGSEDGSTTPDMVKATADLCNGAFHVIPNTGHLPCVEAPEQAGALISDFLKEVGHV</sequence>
<dbReference type="InterPro" id="IPR050266">
    <property type="entry name" value="AB_hydrolase_sf"/>
</dbReference>
<dbReference type="STRING" id="1123756.MGEO_15875"/>
<dbReference type="SUPFAM" id="SSF53474">
    <property type="entry name" value="alpha/beta-Hydrolases"/>
    <property type="match status" value="1"/>
</dbReference>
<dbReference type="PANTHER" id="PTHR43798">
    <property type="entry name" value="MONOACYLGLYCEROL LIPASE"/>
    <property type="match status" value="1"/>
</dbReference>
<dbReference type="GO" id="GO:0047570">
    <property type="term" value="F:3-oxoadipate enol-lactonase activity"/>
    <property type="evidence" value="ECO:0007669"/>
    <property type="project" value="InterPro"/>
</dbReference>
<keyword evidence="3" id="KW-1185">Reference proteome</keyword>
<dbReference type="EMBL" id="JFKC01000019">
    <property type="protein sequence ID" value="OSQ47602.1"/>
    <property type="molecule type" value="Genomic_DNA"/>
</dbReference>
<dbReference type="InterPro" id="IPR026968">
    <property type="entry name" value="PcaD/CatD"/>
</dbReference>
<accession>A0A1X4NHZ3</accession>
<dbReference type="AlphaFoldDB" id="A0A1X4NHZ3"/>
<dbReference type="Gene3D" id="3.40.50.1820">
    <property type="entry name" value="alpha/beta hydrolase"/>
    <property type="match status" value="1"/>
</dbReference>
<dbReference type="PANTHER" id="PTHR43798:SF33">
    <property type="entry name" value="HYDROLASE, PUTATIVE (AFU_ORTHOLOGUE AFUA_2G14860)-RELATED"/>
    <property type="match status" value="1"/>
</dbReference>
<proteinExistence type="predicted"/>
<dbReference type="PRINTS" id="PR00111">
    <property type="entry name" value="ABHYDROLASE"/>
</dbReference>
<organism evidence="2 3">
    <name type="scientific">Marivita geojedonensis</name>
    <dbReference type="NCBI Taxonomy" id="1123756"/>
    <lineage>
        <taxon>Bacteria</taxon>
        <taxon>Pseudomonadati</taxon>
        <taxon>Pseudomonadota</taxon>
        <taxon>Alphaproteobacteria</taxon>
        <taxon>Rhodobacterales</taxon>
        <taxon>Roseobacteraceae</taxon>
        <taxon>Marivita</taxon>
    </lineage>
</organism>
<dbReference type="InterPro" id="IPR000073">
    <property type="entry name" value="AB_hydrolase_1"/>
</dbReference>
<protein>
    <submittedName>
        <fullName evidence="2">3-oxoadipate enol-lactonase</fullName>
    </submittedName>
</protein>
<evidence type="ECO:0000313" key="3">
    <source>
        <dbReference type="Proteomes" id="UP000193926"/>
    </source>
</evidence>
<dbReference type="GO" id="GO:0016020">
    <property type="term" value="C:membrane"/>
    <property type="evidence" value="ECO:0007669"/>
    <property type="project" value="TreeGrafter"/>
</dbReference>
<reference evidence="2 3" key="1">
    <citation type="submission" date="2014-03" db="EMBL/GenBank/DDBJ databases">
        <title>The draft genome sequence of Marivita geojedonensis KCTC 23882.</title>
        <authorList>
            <person name="Lai Q."/>
            <person name="Shao Z."/>
        </authorList>
    </citation>
    <scope>NUCLEOTIDE SEQUENCE [LARGE SCALE GENOMIC DNA]</scope>
    <source>
        <strain evidence="2 3">DPG-138</strain>
    </source>
</reference>
<dbReference type="NCBIfam" id="TIGR02427">
    <property type="entry name" value="protocat_pcaD"/>
    <property type="match status" value="1"/>
</dbReference>
<dbReference type="InterPro" id="IPR029058">
    <property type="entry name" value="AB_hydrolase_fold"/>
</dbReference>
<dbReference type="Pfam" id="PF00561">
    <property type="entry name" value="Abhydrolase_1"/>
    <property type="match status" value="1"/>
</dbReference>
<gene>
    <name evidence="2" type="ORF">MGEO_15875</name>
</gene>
<feature type="domain" description="AB hydrolase-1" evidence="1">
    <location>
        <begin position="22"/>
        <end position="245"/>
    </location>
</feature>